<keyword evidence="5" id="KW-1185">Reference proteome</keyword>
<evidence type="ECO:0000256" key="2">
    <source>
        <dbReference type="ARBA" id="ARBA00023163"/>
    </source>
</evidence>
<keyword evidence="2" id="KW-0804">Transcription</keyword>
<evidence type="ECO:0000313" key="5">
    <source>
        <dbReference type="Proteomes" id="UP000467428"/>
    </source>
</evidence>
<dbReference type="EMBL" id="AP022593">
    <property type="protein sequence ID" value="BBY50740.1"/>
    <property type="molecule type" value="Genomic_DNA"/>
</dbReference>
<proteinExistence type="predicted"/>
<dbReference type="Proteomes" id="UP000467428">
    <property type="component" value="Chromosome"/>
</dbReference>
<feature type="domain" description="ANTAR" evidence="3">
    <location>
        <begin position="171"/>
        <end position="232"/>
    </location>
</feature>
<dbReference type="InterPro" id="IPR029016">
    <property type="entry name" value="GAF-like_dom_sf"/>
</dbReference>
<dbReference type="InterPro" id="IPR003018">
    <property type="entry name" value="GAF"/>
</dbReference>
<protein>
    <submittedName>
        <fullName evidence="4">Transcriptional regulator</fullName>
    </submittedName>
</protein>
<gene>
    <name evidence="4" type="ORF">MARA_42080</name>
</gene>
<dbReference type="KEGG" id="marz:MARA_42080"/>
<dbReference type="InterPro" id="IPR036388">
    <property type="entry name" value="WH-like_DNA-bd_sf"/>
</dbReference>
<dbReference type="Pfam" id="PF13185">
    <property type="entry name" value="GAF_2"/>
    <property type="match status" value="1"/>
</dbReference>
<evidence type="ECO:0000256" key="1">
    <source>
        <dbReference type="ARBA" id="ARBA00023015"/>
    </source>
</evidence>
<dbReference type="SUPFAM" id="SSF55781">
    <property type="entry name" value="GAF domain-like"/>
    <property type="match status" value="1"/>
</dbReference>
<evidence type="ECO:0000259" key="3">
    <source>
        <dbReference type="PROSITE" id="PS50921"/>
    </source>
</evidence>
<dbReference type="SMART" id="SM01012">
    <property type="entry name" value="ANTAR"/>
    <property type="match status" value="1"/>
</dbReference>
<dbReference type="InterPro" id="IPR012074">
    <property type="entry name" value="GAF_ANTAR"/>
</dbReference>
<dbReference type="RefSeq" id="WP_163920393.1">
    <property type="nucleotide sequence ID" value="NZ_AP022593.1"/>
</dbReference>
<reference evidence="4 5" key="1">
    <citation type="journal article" date="2019" name="Emerg. Microbes Infect.">
        <title>Comprehensive subspecies identification of 175 nontuberculous mycobacteria species based on 7547 genomic profiles.</title>
        <authorList>
            <person name="Matsumoto Y."/>
            <person name="Kinjo T."/>
            <person name="Motooka D."/>
            <person name="Nabeya D."/>
            <person name="Jung N."/>
            <person name="Uechi K."/>
            <person name="Horii T."/>
            <person name="Iida T."/>
            <person name="Fujita J."/>
            <person name="Nakamura S."/>
        </authorList>
    </citation>
    <scope>NUCLEOTIDE SEQUENCE [LARGE SCALE GENOMIC DNA]</scope>
    <source>
        <strain evidence="4 5">JCM 18538</strain>
    </source>
</reference>
<dbReference type="InterPro" id="IPR005561">
    <property type="entry name" value="ANTAR"/>
</dbReference>
<accession>A0A7I7S2S6</accession>
<evidence type="ECO:0000313" key="4">
    <source>
        <dbReference type="EMBL" id="BBY50740.1"/>
    </source>
</evidence>
<dbReference type="Gene3D" id="1.10.10.10">
    <property type="entry name" value="Winged helix-like DNA-binding domain superfamily/Winged helix DNA-binding domain"/>
    <property type="match status" value="1"/>
</dbReference>
<organism evidence="4 5">
    <name type="scientific">Mycolicibacterium arabiense</name>
    <dbReference type="NCBI Taxonomy" id="1286181"/>
    <lineage>
        <taxon>Bacteria</taxon>
        <taxon>Bacillati</taxon>
        <taxon>Actinomycetota</taxon>
        <taxon>Actinomycetes</taxon>
        <taxon>Mycobacteriales</taxon>
        <taxon>Mycobacteriaceae</taxon>
        <taxon>Mycolicibacterium</taxon>
    </lineage>
</organism>
<name>A0A7I7S2S6_9MYCO</name>
<sequence length="238" mass="25897">MTAGPTPADELAAVFAHLSGILLTEATVKSALETLTSLTANTIGNSIGAGISLLSADGKRTSSAATDPLVERLDDLQYDLDQGPCLSSWRELAAFRSDGREDEGRWPAWVPRARELGMRSFLSAPLIHADKAYGAMKVYSTQLDAFDEQDEDLLRRFGEQAAIFVGNVQTVEAATRVSDSLKETLRIRDVVATARGIVMARRQVSSEDALRELMADSHRTRRSLRDVAESVVDSVTDE</sequence>
<dbReference type="Pfam" id="PF03861">
    <property type="entry name" value="ANTAR"/>
    <property type="match status" value="1"/>
</dbReference>
<dbReference type="PIRSF" id="PIRSF036625">
    <property type="entry name" value="GAF_ANTAR"/>
    <property type="match status" value="1"/>
</dbReference>
<keyword evidence="1" id="KW-0805">Transcription regulation</keyword>
<geneLocation type="plasmid" evidence="5">
    <name>pjcm18538 dna</name>
</geneLocation>
<dbReference type="Gene3D" id="3.30.450.40">
    <property type="match status" value="1"/>
</dbReference>
<dbReference type="SMART" id="SM00065">
    <property type="entry name" value="GAF"/>
    <property type="match status" value="1"/>
</dbReference>
<dbReference type="AlphaFoldDB" id="A0A7I7S2S6"/>
<dbReference type="GO" id="GO:0003723">
    <property type="term" value="F:RNA binding"/>
    <property type="evidence" value="ECO:0007669"/>
    <property type="project" value="InterPro"/>
</dbReference>
<dbReference type="PROSITE" id="PS50921">
    <property type="entry name" value="ANTAR"/>
    <property type="match status" value="1"/>
</dbReference>